<dbReference type="AlphaFoldDB" id="A0A3A8AVE7"/>
<dbReference type="SUPFAM" id="SSF53850">
    <property type="entry name" value="Periplasmic binding protein-like II"/>
    <property type="match status" value="1"/>
</dbReference>
<dbReference type="RefSeq" id="WP_121167764.1">
    <property type="nucleotide sequence ID" value="NZ_RAPE01000003.1"/>
</dbReference>
<dbReference type="GO" id="GO:0030288">
    <property type="term" value="C:outer membrane-bounded periplasmic space"/>
    <property type="evidence" value="ECO:0007669"/>
    <property type="project" value="UniProtKB-ARBA"/>
</dbReference>
<comment type="subcellular location">
    <subcellularLocation>
        <location evidence="1">Periplasm</location>
    </subcellularLocation>
</comment>
<dbReference type="InterPro" id="IPR006311">
    <property type="entry name" value="TAT_signal"/>
</dbReference>
<evidence type="ECO:0000259" key="6">
    <source>
        <dbReference type="Pfam" id="PF00496"/>
    </source>
</evidence>
<proteinExistence type="inferred from homology"/>
<evidence type="ECO:0000313" key="7">
    <source>
        <dbReference type="EMBL" id="RKF14173.1"/>
    </source>
</evidence>
<dbReference type="Gene3D" id="3.40.190.10">
    <property type="entry name" value="Periplasmic binding protein-like II"/>
    <property type="match status" value="1"/>
</dbReference>
<evidence type="ECO:0000256" key="4">
    <source>
        <dbReference type="ARBA" id="ARBA00022729"/>
    </source>
</evidence>
<dbReference type="CDD" id="cd00995">
    <property type="entry name" value="PBP2_NikA_DppA_OppA_like"/>
    <property type="match status" value="1"/>
</dbReference>
<dbReference type="PANTHER" id="PTHR30290">
    <property type="entry name" value="PERIPLASMIC BINDING COMPONENT OF ABC TRANSPORTER"/>
    <property type="match status" value="1"/>
</dbReference>
<comment type="similarity">
    <text evidence="2">Belongs to the bacterial solute-binding protein 5 family.</text>
</comment>
<feature type="signal peptide" evidence="5">
    <location>
        <begin position="1"/>
        <end position="35"/>
    </location>
</feature>
<dbReference type="Gene3D" id="3.10.105.10">
    <property type="entry name" value="Dipeptide-binding Protein, Domain 3"/>
    <property type="match status" value="1"/>
</dbReference>
<protein>
    <recommendedName>
        <fullName evidence="6">Solute-binding protein family 5 domain-containing protein</fullName>
    </recommendedName>
</protein>
<accession>A0A3A8AVE7</accession>
<comment type="caution">
    <text evidence="7">The sequence shown here is derived from an EMBL/GenBank/DDBJ whole genome shotgun (WGS) entry which is preliminary data.</text>
</comment>
<gene>
    <name evidence="7" type="ORF">D6850_13485</name>
</gene>
<dbReference type="Pfam" id="PF00496">
    <property type="entry name" value="SBP_bac_5"/>
    <property type="match status" value="1"/>
</dbReference>
<dbReference type="OrthoDB" id="9803988at2"/>
<evidence type="ECO:0000256" key="3">
    <source>
        <dbReference type="ARBA" id="ARBA00022448"/>
    </source>
</evidence>
<keyword evidence="4 5" id="KW-0732">Signal</keyword>
<dbReference type="GO" id="GO:0043190">
    <property type="term" value="C:ATP-binding cassette (ABC) transporter complex"/>
    <property type="evidence" value="ECO:0007669"/>
    <property type="project" value="InterPro"/>
</dbReference>
<name>A0A3A8AVE7_9RHOB</name>
<dbReference type="EMBL" id="RAPE01000003">
    <property type="protein sequence ID" value="RKF14173.1"/>
    <property type="molecule type" value="Genomic_DNA"/>
</dbReference>
<dbReference type="InterPro" id="IPR000914">
    <property type="entry name" value="SBP_5_dom"/>
</dbReference>
<feature type="chain" id="PRO_5017257999" description="Solute-binding protein family 5 domain-containing protein" evidence="5">
    <location>
        <begin position="36"/>
        <end position="521"/>
    </location>
</feature>
<dbReference type="PANTHER" id="PTHR30290:SF10">
    <property type="entry name" value="PERIPLASMIC OLIGOPEPTIDE-BINDING PROTEIN-RELATED"/>
    <property type="match status" value="1"/>
</dbReference>
<feature type="domain" description="Solute-binding protein family 5" evidence="6">
    <location>
        <begin position="82"/>
        <end position="440"/>
    </location>
</feature>
<dbReference type="InterPro" id="IPR039424">
    <property type="entry name" value="SBP_5"/>
</dbReference>
<evidence type="ECO:0000256" key="2">
    <source>
        <dbReference type="ARBA" id="ARBA00005695"/>
    </source>
</evidence>
<dbReference type="PROSITE" id="PS51318">
    <property type="entry name" value="TAT"/>
    <property type="match status" value="1"/>
</dbReference>
<dbReference type="Proteomes" id="UP000281128">
    <property type="component" value="Unassembled WGS sequence"/>
</dbReference>
<evidence type="ECO:0000313" key="8">
    <source>
        <dbReference type="Proteomes" id="UP000281128"/>
    </source>
</evidence>
<organism evidence="7 8">
    <name type="scientific">Roseovarius spongiae</name>
    <dbReference type="NCBI Taxonomy" id="2320272"/>
    <lineage>
        <taxon>Bacteria</taxon>
        <taxon>Pseudomonadati</taxon>
        <taxon>Pseudomonadota</taxon>
        <taxon>Alphaproteobacteria</taxon>
        <taxon>Rhodobacterales</taxon>
        <taxon>Roseobacteraceae</taxon>
        <taxon>Roseovarius</taxon>
    </lineage>
</organism>
<dbReference type="GO" id="GO:0015833">
    <property type="term" value="P:peptide transport"/>
    <property type="evidence" value="ECO:0007669"/>
    <property type="project" value="TreeGrafter"/>
</dbReference>
<reference evidence="7 8" key="1">
    <citation type="submission" date="2018-09" db="EMBL/GenBank/DDBJ databases">
        <title>Roseovarius spongiae sp. nov., isolated from a marine sponge.</title>
        <authorList>
            <person name="Zhuang L."/>
            <person name="Luo L."/>
        </authorList>
    </citation>
    <scope>NUCLEOTIDE SEQUENCE [LARGE SCALE GENOMIC DNA]</scope>
    <source>
        <strain evidence="7 8">HN-E21</strain>
    </source>
</reference>
<dbReference type="GO" id="GO:1904680">
    <property type="term" value="F:peptide transmembrane transporter activity"/>
    <property type="evidence" value="ECO:0007669"/>
    <property type="project" value="TreeGrafter"/>
</dbReference>
<evidence type="ECO:0000256" key="5">
    <source>
        <dbReference type="SAM" id="SignalP"/>
    </source>
</evidence>
<dbReference type="PIRSF" id="PIRSF002741">
    <property type="entry name" value="MppA"/>
    <property type="match status" value="1"/>
</dbReference>
<keyword evidence="8" id="KW-1185">Reference proteome</keyword>
<dbReference type="InterPro" id="IPR030678">
    <property type="entry name" value="Peptide/Ni-bd"/>
</dbReference>
<keyword evidence="3" id="KW-0813">Transport</keyword>
<dbReference type="Gene3D" id="3.90.76.10">
    <property type="entry name" value="Dipeptide-binding Protein, Domain 1"/>
    <property type="match status" value="1"/>
</dbReference>
<evidence type="ECO:0000256" key="1">
    <source>
        <dbReference type="ARBA" id="ARBA00004418"/>
    </source>
</evidence>
<sequence length="521" mass="57278">MTNTKTTISRRAVLKSGAAAGTLAMLPLWAGSAQAACSTLRAGITGYNVINTLDPAQTTLIPEAYVVWGLFNCLLKFDENMNIVPDLAESYESVSPTLLRFKLRQGVKFHDGVEMTSADVKFTLDRLRDDATGSPHQSKFKPISEIRTPDDYTVEIETAEPFAPMLSYLTNTRTGSQIVPMHLLKDGTPDDFATNPVGTGPFKMKSYEPGARIDLLAHDEYFEDGLPKVEAVEIPLIAEETAGVTALLGGSIDITSTAPFADIPDLEQDDRAQVLKTPGTSTRFVSLNNKVAPFDDVHFRRACSFAFDRQAMVDVVLFGEGRVSNGIIPSSISWAATQERPPEIGLNPEKALEELEKSKYGKGAEATVLTWGSGWWKRFAEVFVLQVNDVLGVNFKVEVSDSGTVYQRMQTGDVQASIWGWLGLVDPDEYAYEVYHTNGSRNYENYSNPEVDKLLEEARRTMDQGPRGDLYRQAEALAIEDCPVLPCFESNVHNLLAPKVSGFVQRPYSGFGAQLAEVSDC</sequence>